<evidence type="ECO:0000256" key="3">
    <source>
        <dbReference type="ARBA" id="ARBA00022801"/>
    </source>
</evidence>
<dbReference type="RefSeq" id="WP_006904777.1">
    <property type="nucleotide sequence ID" value="NZ_JH976536.1"/>
</dbReference>
<feature type="domain" description="Exonuclease VII large subunit C-terminal" evidence="8">
    <location>
        <begin position="189"/>
        <end position="406"/>
    </location>
</feature>
<evidence type="ECO:0000313" key="11">
    <source>
        <dbReference type="Proteomes" id="UP000005710"/>
    </source>
</evidence>
<organism evidence="10 11">
    <name type="scientific">Thermaerobacter subterraneus DSM 13965</name>
    <dbReference type="NCBI Taxonomy" id="867903"/>
    <lineage>
        <taxon>Bacteria</taxon>
        <taxon>Bacillati</taxon>
        <taxon>Bacillota</taxon>
        <taxon>Clostridia</taxon>
        <taxon>Eubacteriales</taxon>
        <taxon>Clostridiales Family XVII. Incertae Sedis</taxon>
        <taxon>Thermaerobacter</taxon>
    </lineage>
</organism>
<dbReference type="GO" id="GO:0006308">
    <property type="term" value="P:DNA catabolic process"/>
    <property type="evidence" value="ECO:0007669"/>
    <property type="project" value="UniProtKB-UniRule"/>
</dbReference>
<name>K6QBR2_9FIRM</name>
<dbReference type="NCBIfam" id="TIGR00237">
    <property type="entry name" value="xseA"/>
    <property type="match status" value="1"/>
</dbReference>
<comment type="function">
    <text evidence="5">Bidirectionally degrades single-stranded DNA into large acid-insoluble oligonucleotides, which are then degraded further into small acid-soluble oligonucleotides.</text>
</comment>
<dbReference type="GO" id="GO:0009318">
    <property type="term" value="C:exodeoxyribonuclease VII complex"/>
    <property type="evidence" value="ECO:0007669"/>
    <property type="project" value="UniProtKB-UniRule"/>
</dbReference>
<dbReference type="CDD" id="cd04489">
    <property type="entry name" value="ExoVII_LU_OBF"/>
    <property type="match status" value="1"/>
</dbReference>
<feature type="region of interest" description="Disordered" evidence="7">
    <location>
        <begin position="1"/>
        <end position="34"/>
    </location>
</feature>
<feature type="compositionally biased region" description="Low complexity" evidence="7">
    <location>
        <begin position="18"/>
        <end position="29"/>
    </location>
</feature>
<dbReference type="GO" id="GO:0005737">
    <property type="term" value="C:cytoplasm"/>
    <property type="evidence" value="ECO:0007669"/>
    <property type="project" value="UniProtKB-SubCell"/>
</dbReference>
<comment type="catalytic activity">
    <reaction evidence="5 6">
        <text>Exonucleolytic cleavage in either 5'- to 3'- or 3'- to 5'-direction to yield nucleoside 5'-phosphates.</text>
        <dbReference type="EC" id="3.1.11.6"/>
    </reaction>
</comment>
<evidence type="ECO:0000256" key="7">
    <source>
        <dbReference type="SAM" id="MobiDB-lite"/>
    </source>
</evidence>
<comment type="caution">
    <text evidence="10">The sequence shown here is derived from an EMBL/GenBank/DDBJ whole genome shotgun (WGS) entry which is preliminary data.</text>
</comment>
<evidence type="ECO:0000259" key="8">
    <source>
        <dbReference type="Pfam" id="PF02601"/>
    </source>
</evidence>
<keyword evidence="3 5" id="KW-0378">Hydrolase</keyword>
<protein>
    <recommendedName>
        <fullName evidence="5">Exodeoxyribonuclease 7 large subunit</fullName>
        <ecNumber evidence="5">3.1.11.6</ecNumber>
    </recommendedName>
    <alternativeName>
        <fullName evidence="5">Exodeoxyribonuclease VII large subunit</fullName>
        <shortName evidence="5">Exonuclease VII large subunit</shortName>
    </alternativeName>
</protein>
<dbReference type="InterPro" id="IPR003753">
    <property type="entry name" value="Exonuc_VII_L"/>
</dbReference>
<evidence type="ECO:0000256" key="4">
    <source>
        <dbReference type="ARBA" id="ARBA00022839"/>
    </source>
</evidence>
<comment type="similarity">
    <text evidence="5 6">Belongs to the XseA family.</text>
</comment>
<keyword evidence="4 5" id="KW-0269">Exonuclease</keyword>
<dbReference type="Pfam" id="PF02601">
    <property type="entry name" value="Exonuc_VII_L"/>
    <property type="match status" value="1"/>
</dbReference>
<dbReference type="PANTHER" id="PTHR30008:SF0">
    <property type="entry name" value="EXODEOXYRIBONUCLEASE 7 LARGE SUBUNIT"/>
    <property type="match status" value="1"/>
</dbReference>
<sequence length="481" mass="51854">MRSPEPRPLAWRRPAPGSEPAAAARPLASGGAGWPVWEPDAGVPGGVRPADPPAPWPGGALVSGGVPAGVLTVSELTARIRLRLESDARLRQVWVRGELSSCKRHSSGHLYFSLQDEGATLRCVMFRSAARHLGFTPEDGMEVLALGRVGVYEPAGTYQLYVETLEPAGLGALYLALEQRRQRLAREGLFDPARKRPLPAWPRCIGVITSADGAALRDILKVALRRNPRLQVVVAPVPVQGEGAAQAIAEAIRRFNRWGRADVLIVGRGGGAREDLWAFNEEEVVRAVAASRIPVVSAVGHEVDVTLCDLAADVRAPTPSAAAEVVAPELAPMERRLAELSGRLEGGVRRRLERARRRLEELAGRPGLRHPAQQVAAWRQRLERLRQDLARAAGWRVAGGRQRLASATGRLEALSPLSVLGRGYSITRTRDGRVVTRAGQVRPGDRVEVLLARGRLDAQVLASWPGEGTPLPGGDGGEEER</sequence>
<feature type="domain" description="OB-fold nucleic acid binding" evidence="9">
    <location>
        <begin position="71"/>
        <end position="165"/>
    </location>
</feature>
<keyword evidence="11" id="KW-1185">Reference proteome</keyword>
<dbReference type="STRING" id="867903.ThesuDRAFT_00075"/>
<dbReference type="InterPro" id="IPR020579">
    <property type="entry name" value="Exonuc_VII_lsu_C"/>
</dbReference>
<dbReference type="InterPro" id="IPR025824">
    <property type="entry name" value="OB-fold_nuc-bd_dom"/>
</dbReference>
<dbReference type="PANTHER" id="PTHR30008">
    <property type="entry name" value="EXODEOXYRIBONUCLEASE 7 LARGE SUBUNIT"/>
    <property type="match status" value="1"/>
</dbReference>
<keyword evidence="2 5" id="KW-0540">Nuclease</keyword>
<dbReference type="EMBL" id="AENY02000004">
    <property type="protein sequence ID" value="EKP93831.1"/>
    <property type="molecule type" value="Genomic_DNA"/>
</dbReference>
<dbReference type="GO" id="GO:0003676">
    <property type="term" value="F:nucleic acid binding"/>
    <property type="evidence" value="ECO:0007669"/>
    <property type="project" value="InterPro"/>
</dbReference>
<keyword evidence="1 5" id="KW-0963">Cytoplasm</keyword>
<proteinExistence type="inferred from homology"/>
<comment type="subcellular location">
    <subcellularLocation>
        <location evidence="5 6">Cytoplasm</location>
    </subcellularLocation>
</comment>
<dbReference type="Proteomes" id="UP000005710">
    <property type="component" value="Unassembled WGS sequence"/>
</dbReference>
<dbReference type="eggNOG" id="COG1570">
    <property type="taxonomic scope" value="Bacteria"/>
</dbReference>
<evidence type="ECO:0000259" key="9">
    <source>
        <dbReference type="Pfam" id="PF13742"/>
    </source>
</evidence>
<dbReference type="GO" id="GO:0008855">
    <property type="term" value="F:exodeoxyribonuclease VII activity"/>
    <property type="evidence" value="ECO:0007669"/>
    <property type="project" value="UniProtKB-UniRule"/>
</dbReference>
<dbReference type="AlphaFoldDB" id="K6QBR2"/>
<reference evidence="10" key="1">
    <citation type="submission" date="2010-10" db="EMBL/GenBank/DDBJ databases">
        <authorList>
            <consortium name="US DOE Joint Genome Institute (JGI-PGF)"/>
            <person name="Lucas S."/>
            <person name="Copeland A."/>
            <person name="Lapidus A."/>
            <person name="Bruce D."/>
            <person name="Goodwin L."/>
            <person name="Pitluck S."/>
            <person name="Kyrpides N."/>
            <person name="Mavromatis K."/>
            <person name="Detter J.C."/>
            <person name="Han C."/>
            <person name="Land M."/>
            <person name="Hauser L."/>
            <person name="Markowitz V."/>
            <person name="Cheng J.-F."/>
            <person name="Hugenholtz P."/>
            <person name="Woyke T."/>
            <person name="Wu D."/>
            <person name="Pukall R."/>
            <person name="Wahrenburg C."/>
            <person name="Brambilla E."/>
            <person name="Klenk H.-P."/>
            <person name="Eisen J.A."/>
        </authorList>
    </citation>
    <scope>NUCLEOTIDE SEQUENCE [LARGE SCALE GENOMIC DNA]</scope>
    <source>
        <strain evidence="10">DSM 13965</strain>
    </source>
</reference>
<evidence type="ECO:0000256" key="1">
    <source>
        <dbReference type="ARBA" id="ARBA00022490"/>
    </source>
</evidence>
<feature type="region of interest" description="Disordered" evidence="7">
    <location>
        <begin position="40"/>
        <end position="59"/>
    </location>
</feature>
<comment type="subunit">
    <text evidence="5">Heterooligomer composed of large and small subunits.</text>
</comment>
<evidence type="ECO:0000256" key="5">
    <source>
        <dbReference type="HAMAP-Rule" id="MF_00378"/>
    </source>
</evidence>
<dbReference type="EC" id="3.1.11.6" evidence="5"/>
<reference evidence="10" key="2">
    <citation type="submission" date="2012-10" db="EMBL/GenBank/DDBJ databases">
        <title>Improved high-quality draft of Thermaerobacter subterraneus C21, DSM 13965.</title>
        <authorList>
            <consortium name="DOE Joint Genome Institute"/>
            <person name="Eisen J."/>
            <person name="Huntemann M."/>
            <person name="Wei C.-L."/>
            <person name="Han J."/>
            <person name="Detter J.C."/>
            <person name="Han C."/>
            <person name="Tapia R."/>
            <person name="Chen A."/>
            <person name="Kyrpides N."/>
            <person name="Mavromatis K."/>
            <person name="Markowitz V."/>
            <person name="Szeto E."/>
            <person name="Ivanova N."/>
            <person name="Mikhailova N."/>
            <person name="Ovchinnikova G."/>
            <person name="Pagani I."/>
            <person name="Pati A."/>
            <person name="Goodwin L."/>
            <person name="Nordberg H.P."/>
            <person name="Cantor M.N."/>
            <person name="Hua S.X."/>
            <person name="Woyke T."/>
            <person name="Eisen J."/>
            <person name="Klenk H.-P."/>
        </authorList>
    </citation>
    <scope>NUCLEOTIDE SEQUENCE [LARGE SCALE GENOMIC DNA]</scope>
    <source>
        <strain evidence="10">DSM 13965</strain>
    </source>
</reference>
<evidence type="ECO:0000256" key="2">
    <source>
        <dbReference type="ARBA" id="ARBA00022722"/>
    </source>
</evidence>
<evidence type="ECO:0000256" key="6">
    <source>
        <dbReference type="RuleBase" id="RU004355"/>
    </source>
</evidence>
<dbReference type="HAMAP" id="MF_00378">
    <property type="entry name" value="Exonuc_7_L"/>
    <property type="match status" value="1"/>
</dbReference>
<dbReference type="HOGENOM" id="CLU_023625_3_1_9"/>
<dbReference type="Pfam" id="PF13742">
    <property type="entry name" value="tRNA_anti_2"/>
    <property type="match status" value="1"/>
</dbReference>
<accession>K6QBR2</accession>
<evidence type="ECO:0000313" key="10">
    <source>
        <dbReference type="EMBL" id="EKP93831.1"/>
    </source>
</evidence>
<gene>
    <name evidence="5" type="primary">xseA</name>
    <name evidence="10" type="ORF">ThesuDRAFT_00075</name>
</gene>